<name>A0ACB9SHJ4_HOLOL</name>
<dbReference type="Proteomes" id="UP001056778">
    <property type="component" value="Chromosome 10"/>
</dbReference>
<comment type="caution">
    <text evidence="1">The sequence shown here is derived from an EMBL/GenBank/DDBJ whole genome shotgun (WGS) entry which is preliminary data.</text>
</comment>
<organism evidence="1 2">
    <name type="scientific">Holotrichia oblita</name>
    <name type="common">Chafer beetle</name>
    <dbReference type="NCBI Taxonomy" id="644536"/>
    <lineage>
        <taxon>Eukaryota</taxon>
        <taxon>Metazoa</taxon>
        <taxon>Ecdysozoa</taxon>
        <taxon>Arthropoda</taxon>
        <taxon>Hexapoda</taxon>
        <taxon>Insecta</taxon>
        <taxon>Pterygota</taxon>
        <taxon>Neoptera</taxon>
        <taxon>Endopterygota</taxon>
        <taxon>Coleoptera</taxon>
        <taxon>Polyphaga</taxon>
        <taxon>Scarabaeiformia</taxon>
        <taxon>Scarabaeidae</taxon>
        <taxon>Melolonthinae</taxon>
        <taxon>Holotrichia</taxon>
    </lineage>
</organism>
<evidence type="ECO:0000313" key="1">
    <source>
        <dbReference type="EMBL" id="KAI4454170.1"/>
    </source>
</evidence>
<proteinExistence type="predicted"/>
<reference evidence="1" key="1">
    <citation type="submission" date="2022-04" db="EMBL/GenBank/DDBJ databases">
        <title>Chromosome-scale genome assembly of Holotrichia oblita Faldermann.</title>
        <authorList>
            <person name="Rongchong L."/>
        </authorList>
    </citation>
    <scope>NUCLEOTIDE SEQUENCE</scope>
    <source>
        <strain evidence="1">81SQS9</strain>
    </source>
</reference>
<evidence type="ECO:0000313" key="2">
    <source>
        <dbReference type="Proteomes" id="UP001056778"/>
    </source>
</evidence>
<accession>A0ACB9SHJ4</accession>
<keyword evidence="2" id="KW-1185">Reference proteome</keyword>
<gene>
    <name evidence="1" type="ORF">MML48_10g00017634</name>
</gene>
<protein>
    <submittedName>
        <fullName evidence="1">Krueppel-like transcription factor</fullName>
    </submittedName>
</protein>
<sequence length="335" mass="39034">MGIISASPNMSPGILYDKCAKDDFVVQNDDEDVPENTDKILDLTAIDLPEEFINIDDVACDTYLNQLYVENSDSLSVPETFLDFSDHAVQEVSKDQANDQSILEIDLNLYYNENIDLDRFLDQDFDELFNDVFLIPNQSDLNDIFKNGNGEENHLNPSVDGKMQNSSLEMMFPHIQDERNRRRRSLLYENNCRSKSGDEDGMKSYTVRSYNRRPDPLLNHDYTQKKSEEEKYFTCPVSTCDKVYAKASHLKAHLRRHSGEKPFACNWENCNWKFSRSDELARHKRSHSGIKPYKCDLCEKAFARSDHLAKHIKVHRKKMAQYGNYYIKKRVRLTN</sequence>
<dbReference type="EMBL" id="CM043024">
    <property type="protein sequence ID" value="KAI4454170.1"/>
    <property type="molecule type" value="Genomic_DNA"/>
</dbReference>